<reference evidence="2 3" key="1">
    <citation type="journal article" date="2012" name="Int. J. Syst. Evol. Microbiol.">
        <title>Flammeovirga pacifica sp. nov., isolated from deep-sea sediment.</title>
        <authorList>
            <person name="Xu H."/>
            <person name="Fu Y."/>
            <person name="Yang N."/>
            <person name="Ding Z."/>
            <person name="Lai Q."/>
            <person name="Zeng R."/>
        </authorList>
    </citation>
    <scope>NUCLEOTIDE SEQUENCE [LARGE SCALE GENOMIC DNA]</scope>
    <source>
        <strain evidence="3">DSM 24597 / LMG 26175 / WPAGA1</strain>
    </source>
</reference>
<keyword evidence="1" id="KW-0732">Signal</keyword>
<accession>A0A1S1YSI5</accession>
<gene>
    <name evidence="2" type="ORF">NH26_20490</name>
</gene>
<protein>
    <recommendedName>
        <fullName evidence="4">DUF4412 domain-containing protein</fullName>
    </recommendedName>
</protein>
<dbReference type="STRING" id="915059.NH26_20490"/>
<evidence type="ECO:0000313" key="3">
    <source>
        <dbReference type="Proteomes" id="UP000179797"/>
    </source>
</evidence>
<feature type="chain" id="PRO_5010192957" description="DUF4412 domain-containing protein" evidence="1">
    <location>
        <begin position="20"/>
        <end position="214"/>
    </location>
</feature>
<dbReference type="EMBL" id="JRYR02000002">
    <property type="protein sequence ID" value="OHX63992.1"/>
    <property type="molecule type" value="Genomic_DNA"/>
</dbReference>
<comment type="caution">
    <text evidence="2">The sequence shown here is derived from an EMBL/GenBank/DDBJ whole genome shotgun (WGS) entry which is preliminary data.</text>
</comment>
<sequence>MKIFLLFISFSCIVFYSSAQQKGVTESGDEVVLYDDGTWKYLNESSLEETDEIKINPTPYTKDSKSTFLVKSNKVNLGFYINPKKWSFKKAIQNPQAEYEFQLKGNDIYGMVITEGLEIPLESMVNIALENGKKMSPDLKIINKEFRTVNGLKVLCMEMHGTMKGIKFGYYGYYYSSKEGTTQFITYSSKNIIVTQKKSCESLLNGIVNIGDSK</sequence>
<proteinExistence type="predicted"/>
<dbReference type="AlphaFoldDB" id="A0A1S1YSI5"/>
<organism evidence="2 3">
    <name type="scientific">Flammeovirga pacifica</name>
    <dbReference type="NCBI Taxonomy" id="915059"/>
    <lineage>
        <taxon>Bacteria</taxon>
        <taxon>Pseudomonadati</taxon>
        <taxon>Bacteroidota</taxon>
        <taxon>Cytophagia</taxon>
        <taxon>Cytophagales</taxon>
        <taxon>Flammeovirgaceae</taxon>
        <taxon>Flammeovirga</taxon>
    </lineage>
</organism>
<dbReference type="RefSeq" id="WP_044218004.1">
    <property type="nucleotide sequence ID" value="NZ_JRYR02000002.1"/>
</dbReference>
<evidence type="ECO:0000256" key="1">
    <source>
        <dbReference type="SAM" id="SignalP"/>
    </source>
</evidence>
<name>A0A1S1YSI5_FLAPC</name>
<dbReference type="Proteomes" id="UP000179797">
    <property type="component" value="Unassembled WGS sequence"/>
</dbReference>
<evidence type="ECO:0000313" key="2">
    <source>
        <dbReference type="EMBL" id="OHX63992.1"/>
    </source>
</evidence>
<dbReference type="OrthoDB" id="6400696at2"/>
<evidence type="ECO:0008006" key="4">
    <source>
        <dbReference type="Google" id="ProtNLM"/>
    </source>
</evidence>
<keyword evidence="3" id="KW-1185">Reference proteome</keyword>
<feature type="signal peptide" evidence="1">
    <location>
        <begin position="1"/>
        <end position="19"/>
    </location>
</feature>